<feature type="transmembrane region" description="Helical" evidence="11">
    <location>
        <begin position="235"/>
        <end position="254"/>
    </location>
</feature>
<dbReference type="Pfam" id="PF03062">
    <property type="entry name" value="MBOAT"/>
    <property type="match status" value="1"/>
</dbReference>
<dbReference type="PANTHER" id="PTHR10408">
    <property type="entry name" value="STEROL O-ACYLTRANSFERASE"/>
    <property type="match status" value="1"/>
</dbReference>
<feature type="transmembrane region" description="Helical" evidence="11">
    <location>
        <begin position="375"/>
        <end position="399"/>
    </location>
</feature>
<comment type="similarity">
    <text evidence="2 9">Belongs to the membrane-bound acyltransferase family. Sterol o-acyltransferase subfamily.</text>
</comment>
<feature type="compositionally biased region" description="Polar residues" evidence="10">
    <location>
        <begin position="17"/>
        <end position="27"/>
    </location>
</feature>
<proteinExistence type="inferred from homology"/>
<dbReference type="InterPro" id="IPR004299">
    <property type="entry name" value="MBOAT_fam"/>
</dbReference>
<accession>A0ABM5K306</accession>
<evidence type="ECO:0000256" key="2">
    <source>
        <dbReference type="ARBA" id="ARBA00009010"/>
    </source>
</evidence>
<evidence type="ECO:0000313" key="13">
    <source>
        <dbReference type="Proteomes" id="UP001652700"/>
    </source>
</evidence>
<evidence type="ECO:0000256" key="4">
    <source>
        <dbReference type="ARBA" id="ARBA00022692"/>
    </source>
</evidence>
<organism evidence="12 13">
    <name type="scientific">Diabrotica virgifera virgifera</name>
    <name type="common">western corn rootworm</name>
    <dbReference type="NCBI Taxonomy" id="50390"/>
    <lineage>
        <taxon>Eukaryota</taxon>
        <taxon>Metazoa</taxon>
        <taxon>Ecdysozoa</taxon>
        <taxon>Arthropoda</taxon>
        <taxon>Hexapoda</taxon>
        <taxon>Insecta</taxon>
        <taxon>Pterygota</taxon>
        <taxon>Neoptera</taxon>
        <taxon>Endopterygota</taxon>
        <taxon>Coleoptera</taxon>
        <taxon>Polyphaga</taxon>
        <taxon>Cucujiformia</taxon>
        <taxon>Chrysomeloidea</taxon>
        <taxon>Chrysomelidae</taxon>
        <taxon>Galerucinae</taxon>
        <taxon>Diabroticina</taxon>
        <taxon>Diabroticites</taxon>
        <taxon>Diabrotica</taxon>
    </lineage>
</organism>
<protein>
    <recommendedName>
        <fullName evidence="9">O-acyltransferase</fullName>
    </recommendedName>
</protein>
<dbReference type="GeneID" id="126883280"/>
<evidence type="ECO:0000256" key="10">
    <source>
        <dbReference type="SAM" id="MobiDB-lite"/>
    </source>
</evidence>
<keyword evidence="7 9" id="KW-0472">Membrane</keyword>
<dbReference type="PIRSF" id="PIRSF000439">
    <property type="entry name" value="Oat_ACAT_DAG_ARE"/>
    <property type="match status" value="1"/>
</dbReference>
<keyword evidence="4 11" id="KW-0812">Transmembrane</keyword>
<keyword evidence="3 9" id="KW-0808">Transferase</keyword>
<evidence type="ECO:0000256" key="6">
    <source>
        <dbReference type="ARBA" id="ARBA00022989"/>
    </source>
</evidence>
<name>A0ABM5K306_DIAVI</name>
<dbReference type="InterPro" id="IPR014371">
    <property type="entry name" value="Oat_ACAT_DAG_ARE"/>
</dbReference>
<keyword evidence="5 9" id="KW-0256">Endoplasmic reticulum</keyword>
<feature type="region of interest" description="Disordered" evidence="10">
    <location>
        <begin position="1"/>
        <end position="28"/>
    </location>
</feature>
<evidence type="ECO:0000313" key="12">
    <source>
        <dbReference type="EnsemblMetazoa" id="XP_050504576.1"/>
    </source>
</evidence>
<comment type="subcellular location">
    <subcellularLocation>
        <location evidence="1 9">Endoplasmic reticulum membrane</location>
        <topology evidence="1 9">Multi-pass membrane protein</topology>
    </subcellularLocation>
</comment>
<evidence type="ECO:0000256" key="11">
    <source>
        <dbReference type="SAM" id="Phobius"/>
    </source>
</evidence>
<evidence type="ECO:0000256" key="5">
    <source>
        <dbReference type="ARBA" id="ARBA00022824"/>
    </source>
</evidence>
<evidence type="ECO:0000256" key="3">
    <source>
        <dbReference type="ARBA" id="ARBA00022679"/>
    </source>
</evidence>
<dbReference type="RefSeq" id="XP_050504576.1">
    <property type="nucleotide sequence ID" value="XM_050648619.1"/>
</dbReference>
<reference evidence="12" key="1">
    <citation type="submission" date="2025-05" db="UniProtKB">
        <authorList>
            <consortium name="EnsemblMetazoa"/>
        </authorList>
    </citation>
    <scope>IDENTIFICATION</scope>
</reference>
<evidence type="ECO:0000256" key="7">
    <source>
        <dbReference type="ARBA" id="ARBA00023136"/>
    </source>
</evidence>
<feature type="transmembrane region" description="Helical" evidence="11">
    <location>
        <begin position="52"/>
        <end position="70"/>
    </location>
</feature>
<feature type="transmembrane region" description="Helical" evidence="11">
    <location>
        <begin position="275"/>
        <end position="297"/>
    </location>
</feature>
<keyword evidence="13" id="KW-1185">Reference proteome</keyword>
<dbReference type="PANTHER" id="PTHR10408:SF8">
    <property type="entry name" value="O-ACYLTRANSFERASE"/>
    <property type="match status" value="1"/>
</dbReference>
<sequence>MYHRGKEKETGNKETDVPNQKPKQNVNHKPKLPEKIFEVRKSILTELYEDNIHTRAIINFIIGFSVFNMVTLILKDYVYYGRLSSAFILIFNQFAKLPVTFLIWILLNLLIFACYYVYLLWGKLRRKVPNTWFWDRIWLVVFIGYIIIMFYATTILVIHLELQFATRLLILSESTRLLMKLYSFVRSNVPRVTNTRSSNDYVHIPTFGKYLYFLYAPTLIYRDEYPRTGHIRWSFVFYRLLEVFGIIVALAFLAENIANMIFMDTCKQPITVPQFLVLILQGSLISTVMSLLLWWLVLHSVQNAVGEMLTFGDRLFHSDWWNCIEMPEYYRKWNIVVGDWLYTYVHKDIIEYFNPRMKLIPKVATIMLSALMHEYIITGSTGFFCPIVTAMMLVSICVSNIKVTNKGFNRLLIIILYPLGPGTIGTFGFVEYYSRQNIPDTDTLSVFWSNNCVTFK</sequence>
<dbReference type="EnsemblMetazoa" id="XM_050648619.1">
    <property type="protein sequence ID" value="XP_050504576.1"/>
    <property type="gene ID" value="LOC126883280"/>
</dbReference>
<evidence type="ECO:0000256" key="1">
    <source>
        <dbReference type="ARBA" id="ARBA00004477"/>
    </source>
</evidence>
<keyword evidence="8 9" id="KW-0012">Acyltransferase</keyword>
<dbReference type="Proteomes" id="UP001652700">
    <property type="component" value="Unplaced"/>
</dbReference>
<evidence type="ECO:0000256" key="9">
    <source>
        <dbReference type="PIRNR" id="PIRNR000439"/>
    </source>
</evidence>
<feature type="transmembrane region" description="Helical" evidence="11">
    <location>
        <begin position="411"/>
        <end position="430"/>
    </location>
</feature>
<feature type="transmembrane region" description="Helical" evidence="11">
    <location>
        <begin position="101"/>
        <end position="121"/>
    </location>
</feature>
<evidence type="ECO:0000256" key="8">
    <source>
        <dbReference type="ARBA" id="ARBA00023315"/>
    </source>
</evidence>
<keyword evidence="6 11" id="KW-1133">Transmembrane helix</keyword>
<feature type="compositionally biased region" description="Basic and acidic residues" evidence="10">
    <location>
        <begin position="1"/>
        <end position="16"/>
    </location>
</feature>
<feature type="transmembrane region" description="Helical" evidence="11">
    <location>
        <begin position="133"/>
        <end position="158"/>
    </location>
</feature>